<evidence type="ECO:0000259" key="7">
    <source>
        <dbReference type="Pfam" id="PF01386"/>
    </source>
</evidence>
<gene>
    <name evidence="5 9" type="primary">rplY</name>
    <name evidence="5" type="synonym">ctc</name>
    <name evidence="9" type="ORF">SCARR_02405</name>
</gene>
<dbReference type="PANTHER" id="PTHR33284">
    <property type="entry name" value="RIBOSOMAL PROTEIN L25/GLN-TRNA SYNTHETASE, ANTI-CODON-BINDING DOMAIN-CONTAINING PROTEIN"/>
    <property type="match status" value="1"/>
</dbReference>
<reference evidence="9 10" key="1">
    <citation type="submission" date="2019-04" db="EMBL/GenBank/DDBJ databases">
        <authorList>
            <person name="Van Vliet M D."/>
        </authorList>
    </citation>
    <scope>NUCLEOTIDE SEQUENCE [LARGE SCALE GENOMIC DNA]</scope>
    <source>
        <strain evidence="9 10">F21</strain>
    </source>
</reference>
<dbReference type="NCBIfam" id="NF004612">
    <property type="entry name" value="PRK05943.1"/>
    <property type="match status" value="1"/>
</dbReference>
<protein>
    <recommendedName>
        <fullName evidence="5">Large ribosomal subunit protein bL25</fullName>
    </recommendedName>
    <alternativeName>
        <fullName evidence="5">General stress protein CTC</fullName>
    </alternativeName>
</protein>
<feature type="domain" description="Large ribosomal subunit protein bL25 beta" evidence="8">
    <location>
        <begin position="103"/>
        <end position="184"/>
    </location>
</feature>
<dbReference type="Pfam" id="PF01386">
    <property type="entry name" value="Ribosomal_L25p"/>
    <property type="match status" value="1"/>
</dbReference>
<dbReference type="HAMAP" id="MF_01334">
    <property type="entry name" value="Ribosomal_bL25_CTC"/>
    <property type="match status" value="1"/>
</dbReference>
<keyword evidence="10" id="KW-1185">Reference proteome</keyword>
<comment type="subunit">
    <text evidence="5">Part of the 50S ribosomal subunit; part of the 5S rRNA/L5/L18/L25 subcomplex. Contacts the 5S rRNA. Binds to the 5S rRNA independently of L5 and L18.</text>
</comment>
<dbReference type="InterPro" id="IPR037121">
    <property type="entry name" value="Ribosomal_bL25_C"/>
</dbReference>
<dbReference type="RefSeq" id="WP_168433257.1">
    <property type="nucleotide sequence ID" value="NZ_CAAHFH010000001.1"/>
</dbReference>
<dbReference type="Gene3D" id="2.170.120.20">
    <property type="entry name" value="Ribosomal protein L25, beta domain"/>
    <property type="match status" value="1"/>
</dbReference>
<evidence type="ECO:0000256" key="2">
    <source>
        <dbReference type="ARBA" id="ARBA00022884"/>
    </source>
</evidence>
<evidence type="ECO:0000256" key="3">
    <source>
        <dbReference type="ARBA" id="ARBA00022980"/>
    </source>
</evidence>
<evidence type="ECO:0000256" key="5">
    <source>
        <dbReference type="HAMAP-Rule" id="MF_01334"/>
    </source>
</evidence>
<accession>A0A6C2UKD3</accession>
<keyword evidence="1 5" id="KW-0699">rRNA-binding</keyword>
<dbReference type="InterPro" id="IPR020056">
    <property type="entry name" value="Rbsml_bL25/Gln-tRNA_synth_N"/>
</dbReference>
<keyword evidence="3 5" id="KW-0689">Ribosomal protein</keyword>
<evidence type="ECO:0000313" key="10">
    <source>
        <dbReference type="Proteomes" id="UP000346198"/>
    </source>
</evidence>
<proteinExistence type="inferred from homology"/>
<dbReference type="InterPro" id="IPR020057">
    <property type="entry name" value="Ribosomal_bL25_b-dom"/>
</dbReference>
<feature type="region of interest" description="Disordered" evidence="6">
    <location>
        <begin position="181"/>
        <end position="208"/>
    </location>
</feature>
<keyword evidence="2 5" id="KW-0694">RNA-binding</keyword>
<dbReference type="CDD" id="cd00495">
    <property type="entry name" value="Ribosomal_L25_TL5_CTC"/>
    <property type="match status" value="1"/>
</dbReference>
<dbReference type="InterPro" id="IPR011035">
    <property type="entry name" value="Ribosomal_bL25/Gln-tRNA_synth"/>
</dbReference>
<feature type="domain" description="Large ribosomal subunit protein bL25 L25" evidence="7">
    <location>
        <begin position="7"/>
        <end position="94"/>
    </location>
</feature>
<dbReference type="InterPro" id="IPR029751">
    <property type="entry name" value="Ribosomal_L25_dom"/>
</dbReference>
<dbReference type="EMBL" id="CAAHFH010000001">
    <property type="protein sequence ID" value="VGO20343.1"/>
    <property type="molecule type" value="Genomic_DNA"/>
</dbReference>
<dbReference type="SUPFAM" id="SSF50715">
    <property type="entry name" value="Ribosomal protein L25-like"/>
    <property type="match status" value="1"/>
</dbReference>
<dbReference type="Gene3D" id="2.40.240.10">
    <property type="entry name" value="Ribosomal Protein L25, Chain P"/>
    <property type="match status" value="1"/>
</dbReference>
<name>A0A6C2UKD3_9BACT</name>
<comment type="similarity">
    <text evidence="5">Belongs to the bacterial ribosomal protein bL25 family. CTC subfamily.</text>
</comment>
<dbReference type="GO" id="GO:0006412">
    <property type="term" value="P:translation"/>
    <property type="evidence" value="ECO:0007669"/>
    <property type="project" value="UniProtKB-UniRule"/>
</dbReference>
<evidence type="ECO:0000313" key="9">
    <source>
        <dbReference type="EMBL" id="VGO20343.1"/>
    </source>
</evidence>
<dbReference type="Proteomes" id="UP000346198">
    <property type="component" value="Unassembled WGS sequence"/>
</dbReference>
<dbReference type="GO" id="GO:0008097">
    <property type="term" value="F:5S rRNA binding"/>
    <property type="evidence" value="ECO:0007669"/>
    <property type="project" value="InterPro"/>
</dbReference>
<dbReference type="PANTHER" id="PTHR33284:SF1">
    <property type="entry name" value="RIBOSOMAL PROTEIN L25_GLN-TRNA SYNTHETASE, ANTI-CODON-BINDING DOMAIN-CONTAINING PROTEIN"/>
    <property type="match status" value="1"/>
</dbReference>
<evidence type="ECO:0000256" key="4">
    <source>
        <dbReference type="ARBA" id="ARBA00023274"/>
    </source>
</evidence>
<evidence type="ECO:0000256" key="6">
    <source>
        <dbReference type="SAM" id="MobiDB-lite"/>
    </source>
</evidence>
<organism evidence="9 10">
    <name type="scientific">Pontiella sulfatireligans</name>
    <dbReference type="NCBI Taxonomy" id="2750658"/>
    <lineage>
        <taxon>Bacteria</taxon>
        <taxon>Pseudomonadati</taxon>
        <taxon>Kiritimatiellota</taxon>
        <taxon>Kiritimatiellia</taxon>
        <taxon>Kiritimatiellales</taxon>
        <taxon>Pontiellaceae</taxon>
        <taxon>Pontiella</taxon>
    </lineage>
</organism>
<dbReference type="InterPro" id="IPR020930">
    <property type="entry name" value="Ribosomal_uL5_bac-type"/>
</dbReference>
<dbReference type="GO" id="GO:0022625">
    <property type="term" value="C:cytosolic large ribosomal subunit"/>
    <property type="evidence" value="ECO:0007669"/>
    <property type="project" value="TreeGrafter"/>
</dbReference>
<keyword evidence="4 5" id="KW-0687">Ribonucleoprotein</keyword>
<dbReference type="GO" id="GO:0003735">
    <property type="term" value="F:structural constituent of ribosome"/>
    <property type="evidence" value="ECO:0007669"/>
    <property type="project" value="InterPro"/>
</dbReference>
<sequence length="208" mass="22365">MEDAKLIAKKRTSEGSSNARRMRSAGSLPAVIYGDEKEPVSIELNAHDFGQILHHHASESLIIEIALEGEGDMNVLIKEVQRHPVTSDLLHIDLLRVAANKVIAVDIPVELVGEAAGVKAGGSIDHVMHSIGVECLPGEMVEAFEVDVSALEIGDSLSVADLNLDSKFKLLVDEDAIIASVSEPTAEEEEAEEATDEPEVITEKNVEE</sequence>
<dbReference type="NCBIfam" id="TIGR00731">
    <property type="entry name" value="bL25_bact_ctc"/>
    <property type="match status" value="1"/>
</dbReference>
<dbReference type="AlphaFoldDB" id="A0A6C2UKD3"/>
<dbReference type="Pfam" id="PF14693">
    <property type="entry name" value="Ribosomal_TL5_C"/>
    <property type="match status" value="1"/>
</dbReference>
<comment type="function">
    <text evidence="5">This is one of the proteins that binds to the 5S RNA in the ribosome where it forms part of the central protuberance.</text>
</comment>
<evidence type="ECO:0000256" key="1">
    <source>
        <dbReference type="ARBA" id="ARBA00022730"/>
    </source>
</evidence>
<feature type="region of interest" description="Disordered" evidence="6">
    <location>
        <begin position="1"/>
        <end position="22"/>
    </location>
</feature>
<dbReference type="InterPro" id="IPR001021">
    <property type="entry name" value="Ribosomal_bL25_long"/>
</dbReference>
<evidence type="ECO:0000259" key="8">
    <source>
        <dbReference type="Pfam" id="PF14693"/>
    </source>
</evidence>
<feature type="compositionally biased region" description="Acidic residues" evidence="6">
    <location>
        <begin position="185"/>
        <end position="200"/>
    </location>
</feature>